<dbReference type="AlphaFoldDB" id="A0AAD8M6D8"/>
<evidence type="ECO:0000313" key="3">
    <source>
        <dbReference type="Proteomes" id="UP001237642"/>
    </source>
</evidence>
<dbReference type="EMBL" id="JAUIZM010000009">
    <property type="protein sequence ID" value="KAK1363855.1"/>
    <property type="molecule type" value="Genomic_DNA"/>
</dbReference>
<dbReference type="Pfam" id="PF00561">
    <property type="entry name" value="Abhydrolase_1"/>
    <property type="match status" value="1"/>
</dbReference>
<dbReference type="PANTHER" id="PTHR10992">
    <property type="entry name" value="METHYLESTERASE FAMILY MEMBER"/>
    <property type="match status" value="1"/>
</dbReference>
<comment type="caution">
    <text evidence="2">The sequence shown here is derived from an EMBL/GenBank/DDBJ whole genome shotgun (WGS) entry which is preliminary data.</text>
</comment>
<reference evidence="2" key="2">
    <citation type="submission" date="2023-05" db="EMBL/GenBank/DDBJ databases">
        <authorList>
            <person name="Schelkunov M.I."/>
        </authorList>
    </citation>
    <scope>NUCLEOTIDE SEQUENCE</scope>
    <source>
        <strain evidence="2">Hsosn_3</strain>
        <tissue evidence="2">Leaf</tissue>
    </source>
</reference>
<dbReference type="GO" id="GO:0080030">
    <property type="term" value="F:methyl indole-3-acetate esterase activity"/>
    <property type="evidence" value="ECO:0007669"/>
    <property type="project" value="TreeGrafter"/>
</dbReference>
<dbReference type="GO" id="GO:0080031">
    <property type="term" value="F:methyl salicylate esterase activity"/>
    <property type="evidence" value="ECO:0007669"/>
    <property type="project" value="TreeGrafter"/>
</dbReference>
<reference evidence="2" key="1">
    <citation type="submission" date="2023-02" db="EMBL/GenBank/DDBJ databases">
        <title>Genome of toxic invasive species Heracleum sosnowskyi carries increased number of genes despite the absence of recent whole-genome duplications.</title>
        <authorList>
            <person name="Schelkunov M."/>
            <person name="Shtratnikova V."/>
            <person name="Makarenko M."/>
            <person name="Klepikova A."/>
            <person name="Omelchenko D."/>
            <person name="Novikova G."/>
            <person name="Obukhova E."/>
            <person name="Bogdanov V."/>
            <person name="Penin A."/>
            <person name="Logacheva M."/>
        </authorList>
    </citation>
    <scope>NUCLEOTIDE SEQUENCE</scope>
    <source>
        <strain evidence="2">Hsosn_3</strain>
        <tissue evidence="2">Leaf</tissue>
    </source>
</reference>
<dbReference type="InterPro" id="IPR000073">
    <property type="entry name" value="AB_hydrolase_1"/>
</dbReference>
<dbReference type="Proteomes" id="UP001237642">
    <property type="component" value="Unassembled WGS sequence"/>
</dbReference>
<dbReference type="PANTHER" id="PTHR10992:SF1066">
    <property type="entry name" value="METHYL JASMONATE ESTERASE 1"/>
    <property type="match status" value="1"/>
</dbReference>
<dbReference type="InterPro" id="IPR045889">
    <property type="entry name" value="MES/HNL"/>
</dbReference>
<dbReference type="GO" id="GO:0009696">
    <property type="term" value="P:salicylic acid metabolic process"/>
    <property type="evidence" value="ECO:0007669"/>
    <property type="project" value="TreeGrafter"/>
</dbReference>
<proteinExistence type="predicted"/>
<dbReference type="SUPFAM" id="SSF53474">
    <property type="entry name" value="alpha/beta-Hydrolases"/>
    <property type="match status" value="1"/>
</dbReference>
<accession>A0AAD8M6D8</accession>
<dbReference type="FunFam" id="3.40.50.1820:FF:000051">
    <property type="entry name" value="(S)-hydroxynitrile lyase"/>
    <property type="match status" value="1"/>
</dbReference>
<gene>
    <name evidence="2" type="ORF">POM88_039416</name>
</gene>
<evidence type="ECO:0000313" key="2">
    <source>
        <dbReference type="EMBL" id="KAK1363855.1"/>
    </source>
</evidence>
<name>A0AAD8M6D8_9APIA</name>
<dbReference type="GO" id="GO:0009694">
    <property type="term" value="P:jasmonic acid metabolic process"/>
    <property type="evidence" value="ECO:0007669"/>
    <property type="project" value="TreeGrafter"/>
</dbReference>
<dbReference type="Gene3D" id="3.40.50.1820">
    <property type="entry name" value="alpha/beta hydrolase"/>
    <property type="match status" value="1"/>
</dbReference>
<organism evidence="2 3">
    <name type="scientific">Heracleum sosnowskyi</name>
    <dbReference type="NCBI Taxonomy" id="360622"/>
    <lineage>
        <taxon>Eukaryota</taxon>
        <taxon>Viridiplantae</taxon>
        <taxon>Streptophyta</taxon>
        <taxon>Embryophyta</taxon>
        <taxon>Tracheophyta</taxon>
        <taxon>Spermatophyta</taxon>
        <taxon>Magnoliopsida</taxon>
        <taxon>eudicotyledons</taxon>
        <taxon>Gunneridae</taxon>
        <taxon>Pentapetalae</taxon>
        <taxon>asterids</taxon>
        <taxon>campanulids</taxon>
        <taxon>Apiales</taxon>
        <taxon>Apiaceae</taxon>
        <taxon>Apioideae</taxon>
        <taxon>apioid superclade</taxon>
        <taxon>Tordylieae</taxon>
        <taxon>Tordyliinae</taxon>
        <taxon>Heracleum</taxon>
    </lineage>
</organism>
<sequence>MTEKREEHFVLVHGSLHGAWCWYKVATRLRSEGHRVTALDSAACGINQKQVQEVQSYTDYYEPLMEFMANLPPDEKVILVGHSYGGYGLSIAMEAFPEKIAVAVFVTAIMPGPDLTYFAISQEIYNKVLGSFKEDVYTVNQNSDGHVISYILKPEALASKLYQLSPTEDLTLATMLVRPHSSQADTNASEILMASKEKYGSVRRVYIVADQDILLPEEIQRWMIQLNPPDEVKVIQGSDHMTMFSKPRELSSFLLAIAQQYSDKL</sequence>
<dbReference type="GO" id="GO:0080032">
    <property type="term" value="F:methyl jasmonate esterase activity"/>
    <property type="evidence" value="ECO:0007669"/>
    <property type="project" value="TreeGrafter"/>
</dbReference>
<protein>
    <submittedName>
        <fullName evidence="2">Polyneuridine-aldehyde esterase</fullName>
    </submittedName>
</protein>
<keyword evidence="3" id="KW-1185">Reference proteome</keyword>
<evidence type="ECO:0000259" key="1">
    <source>
        <dbReference type="Pfam" id="PF00561"/>
    </source>
</evidence>
<dbReference type="InterPro" id="IPR029058">
    <property type="entry name" value="AB_hydrolase_fold"/>
</dbReference>
<feature type="domain" description="AB hydrolase-1" evidence="1">
    <location>
        <begin position="8"/>
        <end position="247"/>
    </location>
</feature>